<sequence length="388" mass="44459">MLTDLFHTSAFTLYYKEVRGIPPLPNSKLLNGKRKFPCNLTTDSRCVSDKGGFTDIVFEKGKKYRLRLINMSTTYMQTFWIDGYNFTVAAADFVPIELYRTGVINIAIGQRYDVIVEANGDTCEQIDFWINMKTCLTPPGVLPVECSTEDARTGIARYDSRSTKNPSTISNCRNQKLYRDEPKQLIKPILKKSVPPPPSGILDGFFVSWDPSSNELKTLQSGTEWRWNMANSTFFVDWAEPTYSYLGLEGAKMPFPHSYQPIYLNKKNRWAYFIISASFTRTGKTPLRLDHPIHLHGHDFFVLAQVINEQFDKNVPVTYDLDNPMRRDTTVLLGGGLLVIAFETRNPGPWLIHCHLAFHPSNGFALQFIERESEILEQLNGREARQYR</sequence>
<feature type="domain" description="Plastocyanin-like" evidence="5">
    <location>
        <begin position="211"/>
        <end position="372"/>
    </location>
</feature>
<dbReference type="GO" id="GO:0005507">
    <property type="term" value="F:copper ion binding"/>
    <property type="evidence" value="ECO:0007669"/>
    <property type="project" value="InterPro"/>
</dbReference>
<dbReference type="InterPro" id="IPR011706">
    <property type="entry name" value="Cu-oxidase_C"/>
</dbReference>
<evidence type="ECO:0000313" key="6">
    <source>
        <dbReference type="EMBL" id="KAF3279483.1"/>
    </source>
</evidence>
<evidence type="ECO:0000256" key="3">
    <source>
        <dbReference type="ARBA" id="ARBA00023002"/>
    </source>
</evidence>
<dbReference type="Gene3D" id="2.60.40.420">
    <property type="entry name" value="Cupredoxins - blue copper proteins"/>
    <property type="match status" value="2"/>
</dbReference>
<dbReference type="InterPro" id="IPR045087">
    <property type="entry name" value="Cu-oxidase_fam"/>
</dbReference>
<evidence type="ECO:0000259" key="4">
    <source>
        <dbReference type="Pfam" id="PF00394"/>
    </source>
</evidence>
<dbReference type="EMBL" id="JAABOJ010000021">
    <property type="protein sequence ID" value="KAF3279483.1"/>
    <property type="molecule type" value="Genomic_DNA"/>
</dbReference>
<comment type="caution">
    <text evidence="6">The sequence shown here is derived from an EMBL/GenBank/DDBJ whole genome shotgun (WGS) entry which is preliminary data.</text>
</comment>
<dbReference type="GO" id="GO:0016491">
    <property type="term" value="F:oxidoreductase activity"/>
    <property type="evidence" value="ECO:0007669"/>
    <property type="project" value="UniProtKB-KW"/>
</dbReference>
<dbReference type="OrthoDB" id="2121828at2759"/>
<accession>A0A7C8RB43</accession>
<organism evidence="6 7">
    <name type="scientific">Orbilia oligospora</name>
    <name type="common">Nematode-trapping fungus</name>
    <name type="synonym">Arthrobotrys oligospora</name>
    <dbReference type="NCBI Taxonomy" id="2813651"/>
    <lineage>
        <taxon>Eukaryota</taxon>
        <taxon>Fungi</taxon>
        <taxon>Dikarya</taxon>
        <taxon>Ascomycota</taxon>
        <taxon>Pezizomycotina</taxon>
        <taxon>Orbiliomycetes</taxon>
        <taxon>Orbiliales</taxon>
        <taxon>Orbiliaceae</taxon>
        <taxon>Orbilia</taxon>
    </lineage>
</organism>
<comment type="similarity">
    <text evidence="1">Belongs to the multicopper oxidase family.</text>
</comment>
<evidence type="ECO:0000256" key="2">
    <source>
        <dbReference type="ARBA" id="ARBA00022723"/>
    </source>
</evidence>
<dbReference type="AlphaFoldDB" id="A0A7C8RB43"/>
<dbReference type="CDD" id="cd13901">
    <property type="entry name" value="CuRO_3_MaLCC_like"/>
    <property type="match status" value="1"/>
</dbReference>
<feature type="domain" description="Plastocyanin-like" evidence="4">
    <location>
        <begin position="1"/>
        <end position="133"/>
    </location>
</feature>
<evidence type="ECO:0000259" key="5">
    <source>
        <dbReference type="Pfam" id="PF07731"/>
    </source>
</evidence>
<dbReference type="SUPFAM" id="SSF49503">
    <property type="entry name" value="Cupredoxins"/>
    <property type="match status" value="2"/>
</dbReference>
<dbReference type="Proteomes" id="UP000474640">
    <property type="component" value="Unassembled WGS sequence"/>
</dbReference>
<dbReference type="Pfam" id="PF07731">
    <property type="entry name" value="Cu-oxidase_2"/>
    <property type="match status" value="1"/>
</dbReference>
<dbReference type="PANTHER" id="PTHR11709">
    <property type="entry name" value="MULTI-COPPER OXIDASE"/>
    <property type="match status" value="1"/>
</dbReference>
<keyword evidence="2" id="KW-0479">Metal-binding</keyword>
<dbReference type="PANTHER" id="PTHR11709:SF71">
    <property type="entry name" value="OXIDOREDUCTASE TPCJ"/>
    <property type="match status" value="1"/>
</dbReference>
<reference evidence="6 7" key="1">
    <citation type="submission" date="2020-01" db="EMBL/GenBank/DDBJ databases">
        <authorList>
            <person name="Palmer J.M."/>
        </authorList>
    </citation>
    <scope>NUCLEOTIDE SEQUENCE [LARGE SCALE GENOMIC DNA]</scope>
    <source>
        <strain evidence="6 7">TWF970</strain>
    </source>
</reference>
<dbReference type="InterPro" id="IPR001117">
    <property type="entry name" value="Cu-oxidase_2nd"/>
</dbReference>
<dbReference type="Pfam" id="PF00394">
    <property type="entry name" value="Cu-oxidase"/>
    <property type="match status" value="1"/>
</dbReference>
<proteinExistence type="inferred from homology"/>
<evidence type="ECO:0000313" key="7">
    <source>
        <dbReference type="Proteomes" id="UP000474640"/>
    </source>
</evidence>
<gene>
    <name evidence="6" type="ORF">TWF970_004039</name>
</gene>
<protein>
    <submittedName>
        <fullName evidence="6">Uncharacterized protein</fullName>
    </submittedName>
</protein>
<dbReference type="InterPro" id="IPR008972">
    <property type="entry name" value="Cupredoxin"/>
</dbReference>
<evidence type="ECO:0000256" key="1">
    <source>
        <dbReference type="ARBA" id="ARBA00010609"/>
    </source>
</evidence>
<name>A0A7C8RB43_ORBOL</name>
<keyword evidence="3" id="KW-0560">Oxidoreductase</keyword>